<organism evidence="2 3">
    <name type="scientific">Amycolatopsis silviterrae</name>
    <dbReference type="NCBI Taxonomy" id="1656914"/>
    <lineage>
        <taxon>Bacteria</taxon>
        <taxon>Bacillati</taxon>
        <taxon>Actinomycetota</taxon>
        <taxon>Actinomycetes</taxon>
        <taxon>Pseudonocardiales</taxon>
        <taxon>Pseudonocardiaceae</taxon>
        <taxon>Amycolatopsis</taxon>
    </lineage>
</organism>
<dbReference type="EMBL" id="JBHUKS010000040">
    <property type="protein sequence ID" value="MFD2474660.1"/>
    <property type="molecule type" value="Genomic_DNA"/>
</dbReference>
<keyword evidence="3" id="KW-1185">Reference proteome</keyword>
<feature type="region of interest" description="Disordered" evidence="1">
    <location>
        <begin position="151"/>
        <end position="171"/>
    </location>
</feature>
<name>A0ABW5HN02_9PSEU</name>
<comment type="caution">
    <text evidence="2">The sequence shown here is derived from an EMBL/GenBank/DDBJ whole genome shotgun (WGS) entry which is preliminary data.</text>
</comment>
<dbReference type="RefSeq" id="WP_378314103.1">
    <property type="nucleotide sequence ID" value="NZ_JBHUKS010000040.1"/>
</dbReference>
<evidence type="ECO:0000313" key="3">
    <source>
        <dbReference type="Proteomes" id="UP001597483"/>
    </source>
</evidence>
<sequence>MPSSTAPSWWRAQCVAMLRDGDWHQLYRTAMSWRNDGGAYLPEAWLMDVCSALLHRQPKTAVHSCDLALQMWVERPQDRAVLHFVRGLLVADHLGDPKTAVEDLELAASGPAWLGGEDLERVRQTTSRVRVPRAQPAPAYDRAYVDLISSSASSPRPPVPDPLPVDGTQPGLWSEALSYLRRKA</sequence>
<reference evidence="3" key="1">
    <citation type="journal article" date="2019" name="Int. J. Syst. Evol. Microbiol.">
        <title>The Global Catalogue of Microorganisms (GCM) 10K type strain sequencing project: providing services to taxonomists for standard genome sequencing and annotation.</title>
        <authorList>
            <consortium name="The Broad Institute Genomics Platform"/>
            <consortium name="The Broad Institute Genome Sequencing Center for Infectious Disease"/>
            <person name="Wu L."/>
            <person name="Ma J."/>
        </authorList>
    </citation>
    <scope>NUCLEOTIDE SEQUENCE [LARGE SCALE GENOMIC DNA]</scope>
    <source>
        <strain evidence="3">CGMCC 4.7641</strain>
    </source>
</reference>
<gene>
    <name evidence="2" type="ORF">ACFSVL_45125</name>
</gene>
<evidence type="ECO:0000313" key="2">
    <source>
        <dbReference type="EMBL" id="MFD2474660.1"/>
    </source>
</evidence>
<accession>A0ABW5HN02</accession>
<protein>
    <recommendedName>
        <fullName evidence="4">Tetratricopeptide repeat protein</fullName>
    </recommendedName>
</protein>
<evidence type="ECO:0008006" key="4">
    <source>
        <dbReference type="Google" id="ProtNLM"/>
    </source>
</evidence>
<dbReference type="Proteomes" id="UP001597483">
    <property type="component" value="Unassembled WGS sequence"/>
</dbReference>
<proteinExistence type="predicted"/>
<evidence type="ECO:0000256" key="1">
    <source>
        <dbReference type="SAM" id="MobiDB-lite"/>
    </source>
</evidence>